<keyword evidence="2" id="KW-0645">Protease</keyword>
<evidence type="ECO:0000256" key="7">
    <source>
        <dbReference type="SAM" id="SignalP"/>
    </source>
</evidence>
<protein>
    <recommendedName>
        <fullName evidence="11">Peptidase M16 N-terminal domain-containing protein</fullName>
    </recommendedName>
</protein>
<feature type="domain" description="Peptidase M16 N-terminal" evidence="8">
    <location>
        <begin position="189"/>
        <end position="335"/>
    </location>
</feature>
<evidence type="ECO:0000256" key="4">
    <source>
        <dbReference type="ARBA" id="ARBA00022833"/>
    </source>
</evidence>
<feature type="region of interest" description="Disordered" evidence="6">
    <location>
        <begin position="47"/>
        <end position="97"/>
    </location>
</feature>
<evidence type="ECO:0000259" key="9">
    <source>
        <dbReference type="Pfam" id="PF05193"/>
    </source>
</evidence>
<dbReference type="EMBL" id="HBFR01031894">
    <property type="protein sequence ID" value="CAD8895916.1"/>
    <property type="molecule type" value="Transcribed_RNA"/>
</dbReference>
<dbReference type="SUPFAM" id="SSF63411">
    <property type="entry name" value="LuxS/MPP-like metallohydrolase"/>
    <property type="match status" value="3"/>
</dbReference>
<gene>
    <name evidence="10" type="ORF">CHYS00102_LOCUS23130</name>
</gene>
<dbReference type="Pfam" id="PF05193">
    <property type="entry name" value="Peptidase_M16_C"/>
    <property type="match status" value="2"/>
</dbReference>
<reference evidence="10" key="1">
    <citation type="submission" date="2021-01" db="EMBL/GenBank/DDBJ databases">
        <authorList>
            <person name="Corre E."/>
            <person name="Pelletier E."/>
            <person name="Niang G."/>
            <person name="Scheremetjew M."/>
            <person name="Finn R."/>
            <person name="Kale V."/>
            <person name="Holt S."/>
            <person name="Cochrane G."/>
            <person name="Meng A."/>
            <person name="Brown T."/>
            <person name="Cohen L."/>
        </authorList>
    </citation>
    <scope>NUCLEOTIDE SEQUENCE</scope>
    <source>
        <strain evidence="10">308</strain>
    </source>
</reference>
<evidence type="ECO:0008006" key="11">
    <source>
        <dbReference type="Google" id="ProtNLM"/>
    </source>
</evidence>
<evidence type="ECO:0000256" key="2">
    <source>
        <dbReference type="ARBA" id="ARBA00022670"/>
    </source>
</evidence>
<sequence>MTTDVTMAARMPRRRSSEMVVATLLALASSSTVLGWTLQSAPATVGSIPRRHHRGQMTMKKETSQQPFSLRNLFGGDDRSQPSNSPSKKKKLDPHPMYQREHISPLNSLEPYARRPAVAAASGWNAASASSYRVEDSVVMTEALPSPPPGSLLSAVGGISSPTEESDAALLPLHPAVSSGVLPNGLSYVILPNPAPAGRFEAHLQVFSGSSDELESQQGMAHLTEHVVYMGSRKREKLFGTGSQTNAYTDFHHTVFYAACPVISPLRGVGGGPRGNEMLPLALDALCEVMEARVESGRLEKERQAVLSEMTMVNTIEYRVECQILQALHRENRLAKRFPIGKEELIRSWTGTEVKDYQRCHYRPDNVLLYIVGDVEVDNVEKVIAEKFGHLTAERQGSDVRDVEIRKQASELADAAHATVKARQSWHYPAVLHDFVDKKRAEQNNIEMRDLEGYDIHLRDKYSLDEKVNLLETNSTEDGKWIRPHIYRHELLQSFSLHLFCKRVIEPIITLADFRKSIARRIVLAALQIRLNVNGRGDNPPFSFVEFNQLDSAREGCAICSLDMMSDPSRWDEAIGKVLSEIRTLGTYGLSEGEMERYAGSLMTDAEQLAAMGENISHGDQLSYLMETVACGHTFMSPDQSYEATEAALRTLTLEEVNNEAAELCSHVTSLNGESLAADGPVIAIACCPKLPSEKTEGHYCDEEKLVRSISAAANLPITPNKDVLVPRTLLSDEDIAAAVAAQPPAWTQGVFTDGTSPTPADQVTSPFTLRRLSNGLRIGVAASPAESQRGHLRLVAPGGRDREAALGLKKGSMVIGARTMQEGGAFGQWTREQVELFCVDHLIMVEINCNEEFLIFDFVFPTNEVGNVGFGENIKMGITGTEAVLQILREIIVGFKWEEDALWRSKQNFYATHDGLSKNLEGMTTEKLMEKMTQNDSRFLSVDHETIDAITLEDAKTAVMSQLIPSELEISMVGDFLDVGEILEMVKLFIGTISPDQNKNYLPTVPVPAENVNRVSPLPHIASHLDFELPDSDPRAVAYVSGGTPNRWGILSDGSTVAQRVVAANLGGSDYDKARRQHPLYACVALSLISEIINRRLFSYVRERKQLTYDANFHFTSFERLAGGYFLVTVTASKDKAQAALEACKETLRQVRSTSPITSDNLESAKRVVINRHEGEMRTSRYLAELLSGIQLESIPYKGPSSITDFNGMVQSMTVKDLQFVLGCIDLDEESLFTAIGQTVQPEGLALTDSEEVVPSVAVMPGRRGGPLMG</sequence>
<accession>A0A7S1BRL0</accession>
<feature type="signal peptide" evidence="7">
    <location>
        <begin position="1"/>
        <end position="35"/>
    </location>
</feature>
<name>A0A7S1BRL0_9STRA</name>
<dbReference type="GO" id="GO:0046872">
    <property type="term" value="F:metal ion binding"/>
    <property type="evidence" value="ECO:0007669"/>
    <property type="project" value="InterPro"/>
</dbReference>
<feature type="chain" id="PRO_5031260342" description="Peptidase M16 N-terminal domain-containing protein" evidence="7">
    <location>
        <begin position="36"/>
        <end position="1271"/>
    </location>
</feature>
<evidence type="ECO:0000256" key="5">
    <source>
        <dbReference type="ARBA" id="ARBA00023049"/>
    </source>
</evidence>
<keyword evidence="7" id="KW-0732">Signal</keyword>
<dbReference type="GO" id="GO:0006508">
    <property type="term" value="P:proteolysis"/>
    <property type="evidence" value="ECO:0007669"/>
    <property type="project" value="UniProtKB-KW"/>
</dbReference>
<evidence type="ECO:0000256" key="6">
    <source>
        <dbReference type="SAM" id="MobiDB-lite"/>
    </source>
</evidence>
<evidence type="ECO:0000259" key="8">
    <source>
        <dbReference type="Pfam" id="PF00675"/>
    </source>
</evidence>
<dbReference type="InterPro" id="IPR011765">
    <property type="entry name" value="Pept_M16_N"/>
</dbReference>
<organism evidence="10">
    <name type="scientific">Corethron hystrix</name>
    <dbReference type="NCBI Taxonomy" id="216773"/>
    <lineage>
        <taxon>Eukaryota</taxon>
        <taxon>Sar</taxon>
        <taxon>Stramenopiles</taxon>
        <taxon>Ochrophyta</taxon>
        <taxon>Bacillariophyta</taxon>
        <taxon>Coscinodiscophyceae</taxon>
        <taxon>Corethrophycidae</taxon>
        <taxon>Corethrales</taxon>
        <taxon>Corethraceae</taxon>
        <taxon>Corethron</taxon>
    </lineage>
</organism>
<dbReference type="Pfam" id="PF00675">
    <property type="entry name" value="Peptidase_M16"/>
    <property type="match status" value="1"/>
</dbReference>
<feature type="domain" description="Peptidase M16 C-terminal" evidence="9">
    <location>
        <begin position="349"/>
        <end position="395"/>
    </location>
</feature>
<evidence type="ECO:0000256" key="1">
    <source>
        <dbReference type="ARBA" id="ARBA00007261"/>
    </source>
</evidence>
<dbReference type="InterPro" id="IPR011249">
    <property type="entry name" value="Metalloenz_LuxS/M16"/>
</dbReference>
<keyword evidence="4" id="KW-0862">Zinc</keyword>
<proteinExistence type="inferred from homology"/>
<dbReference type="PANTHER" id="PTHR43690">
    <property type="entry name" value="NARDILYSIN"/>
    <property type="match status" value="1"/>
</dbReference>
<dbReference type="GO" id="GO:0008237">
    <property type="term" value="F:metallopeptidase activity"/>
    <property type="evidence" value="ECO:0007669"/>
    <property type="project" value="UniProtKB-KW"/>
</dbReference>
<feature type="domain" description="Peptidase M16 C-terminal" evidence="9">
    <location>
        <begin position="951"/>
        <end position="1168"/>
    </location>
</feature>
<evidence type="ECO:0000313" key="10">
    <source>
        <dbReference type="EMBL" id="CAD8895916.1"/>
    </source>
</evidence>
<dbReference type="InterPro" id="IPR007863">
    <property type="entry name" value="Peptidase_M16_C"/>
</dbReference>
<dbReference type="Gene3D" id="3.30.830.10">
    <property type="entry name" value="Metalloenzyme, LuxS/M16 peptidase-like"/>
    <property type="match status" value="4"/>
</dbReference>
<dbReference type="PANTHER" id="PTHR43690:SF33">
    <property type="entry name" value="STROMAL PROCESSING PEPTIDASE, CHLOROPLASTIC"/>
    <property type="match status" value="1"/>
</dbReference>
<dbReference type="InterPro" id="IPR050626">
    <property type="entry name" value="Peptidase_M16"/>
</dbReference>
<keyword evidence="3" id="KW-0378">Hydrolase</keyword>
<comment type="similarity">
    <text evidence="1">Belongs to the peptidase M16 family.</text>
</comment>
<evidence type="ECO:0000256" key="3">
    <source>
        <dbReference type="ARBA" id="ARBA00022801"/>
    </source>
</evidence>
<dbReference type="AlphaFoldDB" id="A0A7S1BRL0"/>
<keyword evidence="5" id="KW-0482">Metalloprotease</keyword>